<comment type="catalytic activity">
    <reaction evidence="5">
        <text>a 2'-deoxyadenosine in DNA + S-adenosyl-L-methionine = an N(6)-methyl-2'-deoxyadenosine in DNA + S-adenosyl-L-homocysteine + H(+)</text>
        <dbReference type="Rhea" id="RHEA:15197"/>
        <dbReference type="Rhea" id="RHEA-COMP:12418"/>
        <dbReference type="Rhea" id="RHEA-COMP:12419"/>
        <dbReference type="ChEBI" id="CHEBI:15378"/>
        <dbReference type="ChEBI" id="CHEBI:57856"/>
        <dbReference type="ChEBI" id="CHEBI:59789"/>
        <dbReference type="ChEBI" id="CHEBI:90615"/>
        <dbReference type="ChEBI" id="CHEBI:90616"/>
        <dbReference type="EC" id="2.1.1.72"/>
    </reaction>
</comment>
<keyword evidence="4" id="KW-0949">S-adenosyl-L-methionine</keyword>
<name>A0ABZ3D9W8_9PROT</name>
<dbReference type="SUPFAM" id="SSF53335">
    <property type="entry name" value="S-adenosyl-L-methionine-dependent methyltransferases"/>
    <property type="match status" value="1"/>
</dbReference>
<sequence>MADALYRDRDLEWLDHVKPVGLVVAPSVLKELGLTPLHQSPVDTAEAAERLNPDEPGPALPDPWAFMEQVLGWNAAHVAGAPGGPELPDTLVVSLPEQATTLAPTWAVAELGQNGQPWQLLVRIEVPGIEPDGRAQLDGWEASPHQRFERLLRDTGVFAGLLITDQELRLVYAPRGETSGYLAFPLRPLGLVAGRPMLGGLKLLLDSFRLFSDADERRLPALLKKSRDAQASVSTELAGQVLGALHELLRGLDAADADLVRELARSNPGHLYEGLLTVLMRLVFILYAEDRDLLPSRADARARGIYETSYSVRGLYARLAEDAALNPDTMDERCGGWGQLLVLFRLIHKGHPSHFVQARGGKLFDSDEFPFLEGRAAKDDAPRILSVSDGCILRILEGLMTLKLRGHERERLSYRTLDVEQIGSVYETVMGFTVEAARSSVIAIKAGKNNRTPVFVALDELLARKGKDRIKDLKENVGRLLTPAQAKPVEAAKSVEELAAAFEGMVDERGSPRHVMAPAGTPILQPTGERRRTGSHYTPRSLTQPIAAHALEPAFSRLGPDATPEQILDLKVCDPAMGSGAFLVEACRTIATRLVNAWLRWPEKRPTIPLDEDEDLHARRLVAQNCLYGVDKNPRAVDLARLSLWLATLAKDHEFTFLDHALKCGDSLVGLNTQQLSGGNWDNARVRSTLIGQAVSERVAKLAAHRDAIRNAPDDVSLAIQQSRHAIAENEAALVRLIGDAIVAAFFKNDKAKQRIDEVRYVTTMAGTTNWWDGLRNIAVSLEGGEHPIRPFHWEVEFPEVFGRENPGFDAIVGNPPFAGKNTTIAGNRANYLPWLQTLHPGAHGNADLVAHFFRRAFGLLRDGGTFGLIATNTIGQGDTRDTGLTTILREGGTIMRATRRLKWPGEAAVVVSVVHVLKGAVASPVLDGRRVRRVSAYLVEGDLDTAPERLTANARKAFVGSYVLGMGFTFDDVAAAKGEAESLETMRALIDKDARNAERIFPYIGGEEVNTSPTHAYRRYVIDFFDRPLRRDSSLMSWFLNEGSDACGKRRREWLRDGIVPSDYPDEVAEDWPDLIEIVRRRVKPERDPQKRDALRVRWWQYAEKRPGLYRAIAPLDRVLVRSLTSAHFPTFSWLPHAYVYDQTNIVWASECFGMQAALSSRAHEIWVRFLGATMKDDSRYNIADCFETFPFPEGFETLPVLEAAGRTYHDHRAELMVARNEGMTRTYNRFQDRHDNAADIVRLRDLHTEMDRAVLETYGWHDLAARVVPIFLDESNEDDHTYQGRLFWPSEFRDEVLARLLALNAERHAEEMRRDLAGQPGTEDDEQAQEDELIE</sequence>
<dbReference type="InterPro" id="IPR002052">
    <property type="entry name" value="DNA_methylase_N6_adenine_CS"/>
</dbReference>
<dbReference type="Proteomes" id="UP001449795">
    <property type="component" value="Chromosome"/>
</dbReference>
<dbReference type="RefSeq" id="WP_342629809.1">
    <property type="nucleotide sequence ID" value="NZ_CP152276.1"/>
</dbReference>
<keyword evidence="2 8" id="KW-0489">Methyltransferase</keyword>
<evidence type="ECO:0000256" key="3">
    <source>
        <dbReference type="ARBA" id="ARBA00022679"/>
    </source>
</evidence>
<dbReference type="InterPro" id="IPR050953">
    <property type="entry name" value="N4_N6_ade-DNA_methylase"/>
</dbReference>
<protein>
    <recommendedName>
        <fullName evidence="1">site-specific DNA-methyltransferase (adenine-specific)</fullName>
        <ecNumber evidence="1">2.1.1.72</ecNumber>
    </recommendedName>
</protein>
<dbReference type="PRINTS" id="PR00507">
    <property type="entry name" value="N12N6MTFRASE"/>
</dbReference>
<dbReference type="EC" id="2.1.1.72" evidence="1"/>
<evidence type="ECO:0000259" key="7">
    <source>
        <dbReference type="Pfam" id="PF07669"/>
    </source>
</evidence>
<organism evidence="8 9">
    <name type="scientific">Nguyenibacter vanlangensis</name>
    <dbReference type="NCBI Taxonomy" id="1216886"/>
    <lineage>
        <taxon>Bacteria</taxon>
        <taxon>Pseudomonadati</taxon>
        <taxon>Pseudomonadota</taxon>
        <taxon>Alphaproteobacteria</taxon>
        <taxon>Acetobacterales</taxon>
        <taxon>Acetobacteraceae</taxon>
        <taxon>Nguyenibacter</taxon>
    </lineage>
</organism>
<evidence type="ECO:0000256" key="2">
    <source>
        <dbReference type="ARBA" id="ARBA00022603"/>
    </source>
</evidence>
<dbReference type="PANTHER" id="PTHR33841:SF1">
    <property type="entry name" value="DNA METHYLTRANSFERASE A"/>
    <property type="match status" value="1"/>
</dbReference>
<dbReference type="EMBL" id="CP152276">
    <property type="protein sequence ID" value="XAE44568.1"/>
    <property type="molecule type" value="Genomic_DNA"/>
</dbReference>
<dbReference type="GO" id="GO:0032259">
    <property type="term" value="P:methylation"/>
    <property type="evidence" value="ECO:0007669"/>
    <property type="project" value="UniProtKB-KW"/>
</dbReference>
<reference evidence="8 9" key="1">
    <citation type="submission" date="2024-04" db="EMBL/GenBank/DDBJ databases">
        <title>Complete genome sequence of Nguyenibacter vanlangesis HBCM-1154, a strain capable of nitrogen fixation, IAA production, and phosphorus solubilization isolated from sugarcane soil.</title>
        <authorList>
            <person name="MY HANH P."/>
        </authorList>
    </citation>
    <scope>NUCLEOTIDE SEQUENCE [LARGE SCALE GENOMIC DNA]</scope>
    <source>
        <strain evidence="8 9">HBCM 1154</strain>
    </source>
</reference>
<accession>A0ABZ3D9W8</accession>
<feature type="region of interest" description="Disordered" evidence="6">
    <location>
        <begin position="1313"/>
        <end position="1337"/>
    </location>
</feature>
<evidence type="ECO:0000256" key="5">
    <source>
        <dbReference type="ARBA" id="ARBA00047942"/>
    </source>
</evidence>
<dbReference type="GO" id="GO:0008168">
    <property type="term" value="F:methyltransferase activity"/>
    <property type="evidence" value="ECO:0007669"/>
    <property type="project" value="UniProtKB-KW"/>
</dbReference>
<feature type="domain" description="Type II methyltransferase M.TaqI-like" evidence="7">
    <location>
        <begin position="625"/>
        <end position="876"/>
    </location>
</feature>
<evidence type="ECO:0000313" key="9">
    <source>
        <dbReference type="Proteomes" id="UP001449795"/>
    </source>
</evidence>
<evidence type="ECO:0000256" key="6">
    <source>
        <dbReference type="SAM" id="MobiDB-lite"/>
    </source>
</evidence>
<proteinExistence type="predicted"/>
<dbReference type="InterPro" id="IPR029063">
    <property type="entry name" value="SAM-dependent_MTases_sf"/>
</dbReference>
<dbReference type="PANTHER" id="PTHR33841">
    <property type="entry name" value="DNA METHYLTRANSFERASE YEEA-RELATED"/>
    <property type="match status" value="1"/>
</dbReference>
<dbReference type="InterPro" id="IPR011639">
    <property type="entry name" value="MethylTrfase_TaqI-like_dom"/>
</dbReference>
<evidence type="ECO:0000313" key="8">
    <source>
        <dbReference type="EMBL" id="XAE44568.1"/>
    </source>
</evidence>
<dbReference type="Gene3D" id="3.40.50.150">
    <property type="entry name" value="Vaccinia Virus protein VP39"/>
    <property type="match status" value="1"/>
</dbReference>
<gene>
    <name evidence="8" type="ORF">AAC691_09115</name>
</gene>
<evidence type="ECO:0000256" key="1">
    <source>
        <dbReference type="ARBA" id="ARBA00011900"/>
    </source>
</evidence>
<dbReference type="PROSITE" id="PS00092">
    <property type="entry name" value="N6_MTASE"/>
    <property type="match status" value="1"/>
</dbReference>
<feature type="region of interest" description="Disordered" evidence="6">
    <location>
        <begin position="511"/>
        <end position="539"/>
    </location>
</feature>
<evidence type="ECO:0000256" key="4">
    <source>
        <dbReference type="ARBA" id="ARBA00022691"/>
    </source>
</evidence>
<dbReference type="Pfam" id="PF07669">
    <property type="entry name" value="Eco57I"/>
    <property type="match status" value="1"/>
</dbReference>
<feature type="compositionally biased region" description="Acidic residues" evidence="6">
    <location>
        <begin position="1324"/>
        <end position="1337"/>
    </location>
</feature>
<keyword evidence="9" id="KW-1185">Reference proteome</keyword>
<keyword evidence="3" id="KW-0808">Transferase</keyword>